<protein>
    <submittedName>
        <fullName evidence="1">Uncharacterized protein</fullName>
    </submittedName>
</protein>
<dbReference type="HOGENOM" id="CLU_1906427_0_0_1"/>
<dbReference type="Proteomes" id="UP000008177">
    <property type="component" value="Unplaced contigs"/>
</dbReference>
<accession>G2XTT8</accession>
<evidence type="ECO:0000313" key="2">
    <source>
        <dbReference type="Proteomes" id="UP000008177"/>
    </source>
</evidence>
<sequence length="133" mass="14602">MCLNFGPLLSSTEHGNGNRGLSTPCSHQSYKAGSSVETEKLGFMHDNNGESGRSRIGGQRERHVREAAPKLFFQCDVFVLFQKSHVAKLNGGIAVQSLPILSNGNSVLCKVCQILPLLQRREEARNTGFCQKQ</sequence>
<reference evidence="2" key="1">
    <citation type="journal article" date="2011" name="PLoS Genet.">
        <title>Genomic analysis of the necrotrophic fungal pathogens Sclerotinia sclerotiorum and Botrytis cinerea.</title>
        <authorList>
            <person name="Amselem J."/>
            <person name="Cuomo C.A."/>
            <person name="van Kan J.A."/>
            <person name="Viaud M."/>
            <person name="Benito E.P."/>
            <person name="Couloux A."/>
            <person name="Coutinho P.M."/>
            <person name="de Vries R.P."/>
            <person name="Dyer P.S."/>
            <person name="Fillinger S."/>
            <person name="Fournier E."/>
            <person name="Gout L."/>
            <person name="Hahn M."/>
            <person name="Kohn L."/>
            <person name="Lapalu N."/>
            <person name="Plummer K.M."/>
            <person name="Pradier J.M."/>
            <person name="Quevillon E."/>
            <person name="Sharon A."/>
            <person name="Simon A."/>
            <person name="ten Have A."/>
            <person name="Tudzynski B."/>
            <person name="Tudzynski P."/>
            <person name="Wincker P."/>
            <person name="Andrew M."/>
            <person name="Anthouard V."/>
            <person name="Beever R.E."/>
            <person name="Beffa R."/>
            <person name="Benoit I."/>
            <person name="Bouzid O."/>
            <person name="Brault B."/>
            <person name="Chen Z."/>
            <person name="Choquer M."/>
            <person name="Collemare J."/>
            <person name="Cotton P."/>
            <person name="Danchin E.G."/>
            <person name="Da Silva C."/>
            <person name="Gautier A."/>
            <person name="Giraud C."/>
            <person name="Giraud T."/>
            <person name="Gonzalez C."/>
            <person name="Grossetete S."/>
            <person name="Guldener U."/>
            <person name="Henrissat B."/>
            <person name="Howlett B.J."/>
            <person name="Kodira C."/>
            <person name="Kretschmer M."/>
            <person name="Lappartient A."/>
            <person name="Leroch M."/>
            <person name="Levis C."/>
            <person name="Mauceli E."/>
            <person name="Neuveglise C."/>
            <person name="Oeser B."/>
            <person name="Pearson M."/>
            <person name="Poulain J."/>
            <person name="Poussereau N."/>
            <person name="Quesneville H."/>
            <person name="Rascle C."/>
            <person name="Schumacher J."/>
            <person name="Segurens B."/>
            <person name="Sexton A."/>
            <person name="Silva E."/>
            <person name="Sirven C."/>
            <person name="Soanes D.M."/>
            <person name="Talbot N.J."/>
            <person name="Templeton M."/>
            <person name="Yandava C."/>
            <person name="Yarden O."/>
            <person name="Zeng Q."/>
            <person name="Rollins J.A."/>
            <person name="Lebrun M.H."/>
            <person name="Dickman M."/>
        </authorList>
    </citation>
    <scope>NUCLEOTIDE SEQUENCE [LARGE SCALE GENOMIC DNA]</scope>
    <source>
        <strain evidence="2">T4</strain>
    </source>
</reference>
<dbReference type="AlphaFoldDB" id="G2XTT8"/>
<evidence type="ECO:0000313" key="1">
    <source>
        <dbReference type="EMBL" id="CCD43908.1"/>
    </source>
</evidence>
<organism evidence="1 2">
    <name type="scientific">Botryotinia fuckeliana (strain T4)</name>
    <name type="common">Noble rot fungus</name>
    <name type="synonym">Botrytis cinerea</name>
    <dbReference type="NCBI Taxonomy" id="999810"/>
    <lineage>
        <taxon>Eukaryota</taxon>
        <taxon>Fungi</taxon>
        <taxon>Dikarya</taxon>
        <taxon>Ascomycota</taxon>
        <taxon>Pezizomycotina</taxon>
        <taxon>Leotiomycetes</taxon>
        <taxon>Helotiales</taxon>
        <taxon>Sclerotiniaceae</taxon>
        <taxon>Botrytis</taxon>
    </lineage>
</organism>
<dbReference type="EMBL" id="FQ790267">
    <property type="protein sequence ID" value="CCD43908.1"/>
    <property type="molecule type" value="Genomic_DNA"/>
</dbReference>
<name>G2XTT8_BOTF4</name>
<proteinExistence type="predicted"/>
<gene>
    <name evidence="1" type="ORF">BofuT4_P061180.1</name>
</gene>
<dbReference type="InParanoid" id="G2XTT8"/>